<name>A0A3N2GPE9_9PSEU</name>
<evidence type="ECO:0000313" key="3">
    <source>
        <dbReference type="EMBL" id="ROS38492.1"/>
    </source>
</evidence>
<feature type="transmembrane region" description="Helical" evidence="1">
    <location>
        <begin position="106"/>
        <end position="137"/>
    </location>
</feature>
<evidence type="ECO:0000256" key="1">
    <source>
        <dbReference type="SAM" id="Phobius"/>
    </source>
</evidence>
<dbReference type="InterPro" id="IPR009936">
    <property type="entry name" value="DUF1468"/>
</dbReference>
<accession>A0A3N2GPE9</accession>
<organism evidence="3 4">
    <name type="scientific">Amycolatopsis thermoflava</name>
    <dbReference type="NCBI Taxonomy" id="84480"/>
    <lineage>
        <taxon>Bacteria</taxon>
        <taxon>Bacillati</taxon>
        <taxon>Actinomycetota</taxon>
        <taxon>Actinomycetes</taxon>
        <taxon>Pseudonocardiales</taxon>
        <taxon>Pseudonocardiaceae</taxon>
        <taxon>Amycolatopsis</taxon>
        <taxon>Amycolatopsis methanolica group</taxon>
    </lineage>
</organism>
<keyword evidence="1" id="KW-0812">Transmembrane</keyword>
<dbReference type="AlphaFoldDB" id="A0A3N2GPE9"/>
<sequence>MSAVLGRRVRSRLRTHPAWGSRVFFGLLAAVAAAEGTRLVVSGTTTETRTGGWYLLAIVLALLCGVLSRAATPAAPAPEELEAAASDTGDTACSSVPDTKRNRTGALLLLAAAAGYAWALPWFGFAVTNFVFLAVYLHWVARRGWIRTLLYAVIVDAVFVTGFTLLSVQVPDGVFGLPL</sequence>
<reference evidence="3 4" key="1">
    <citation type="submission" date="2018-11" db="EMBL/GenBank/DDBJ databases">
        <title>Sequencing the genomes of 1000 actinobacteria strains.</title>
        <authorList>
            <person name="Klenk H.-P."/>
        </authorList>
    </citation>
    <scope>NUCLEOTIDE SEQUENCE [LARGE SCALE GENOMIC DNA]</scope>
    <source>
        <strain evidence="3 4">DSM 44348</strain>
    </source>
</reference>
<dbReference type="Proteomes" id="UP000274843">
    <property type="component" value="Unassembled WGS sequence"/>
</dbReference>
<dbReference type="GeneID" id="301842243"/>
<feature type="domain" description="DUF1468" evidence="2">
    <location>
        <begin position="26"/>
        <end position="171"/>
    </location>
</feature>
<comment type="caution">
    <text evidence="3">The sequence shown here is derived from an EMBL/GenBank/DDBJ whole genome shotgun (WGS) entry which is preliminary data.</text>
</comment>
<feature type="transmembrane region" description="Helical" evidence="1">
    <location>
        <begin position="149"/>
        <end position="170"/>
    </location>
</feature>
<keyword evidence="1" id="KW-0472">Membrane</keyword>
<dbReference type="Pfam" id="PF07331">
    <property type="entry name" value="TctB"/>
    <property type="match status" value="1"/>
</dbReference>
<evidence type="ECO:0000259" key="2">
    <source>
        <dbReference type="Pfam" id="PF07331"/>
    </source>
</evidence>
<evidence type="ECO:0000313" key="4">
    <source>
        <dbReference type="Proteomes" id="UP000274843"/>
    </source>
</evidence>
<feature type="transmembrane region" description="Helical" evidence="1">
    <location>
        <begin position="53"/>
        <end position="71"/>
    </location>
</feature>
<proteinExistence type="predicted"/>
<keyword evidence="1" id="KW-1133">Transmembrane helix</keyword>
<dbReference type="RefSeq" id="WP_123682863.1">
    <property type="nucleotide sequence ID" value="NZ_RKHY01000001.1"/>
</dbReference>
<gene>
    <name evidence="3" type="ORF">EDD35_0771</name>
</gene>
<keyword evidence="4" id="KW-1185">Reference proteome</keyword>
<dbReference type="EMBL" id="RKHY01000001">
    <property type="protein sequence ID" value="ROS38492.1"/>
    <property type="molecule type" value="Genomic_DNA"/>
</dbReference>
<protein>
    <submittedName>
        <fullName evidence="3">Tripartite tricarboxylate transporter TctB family protein</fullName>
    </submittedName>
</protein>